<comment type="caution">
    <text evidence="6">The sequence shown here is derived from an EMBL/GenBank/DDBJ whole genome shotgun (WGS) entry which is preliminary data.</text>
</comment>
<sequence>MARKHTKQQQPKVAAVEPSSPAPAAPPPSSTPLRLFGAFRILPLTLPPLPLSTQPLTQFTHHQHRPPTTATPTPAHHLFIRAHEPRKAQAGFPQGRTLFVANVPSDANEMHFGRLFRRCGAVERVVWGGGNASGSLSVRRSGGTAHVVFADEDAVERAVGMKERRRVWSDQVDNDDGEAAQQQAEQAEDGEQPTPGTTPLHGLAKYLHLHYSSRPRLATLQSSTNTSLAAFEDAERAARIAVEHSRNVPDQDGFVTVVRGKGRRGMNVDGQGAAVMAAKAEDVTRLKPKKKELVDFYRFQMRENKRNQLADLRRKFEDDKQKIVALRASRRFKPY</sequence>
<dbReference type="CDD" id="cd12293">
    <property type="entry name" value="dRRM_Rrp7p"/>
    <property type="match status" value="1"/>
</dbReference>
<accession>A0A507E374</accession>
<dbReference type="PANTHER" id="PTHR13191:SF0">
    <property type="entry name" value="RIBOSOMAL RNA-PROCESSING PROTEIN 7 HOMOLOG A-RELATED"/>
    <property type="match status" value="1"/>
</dbReference>
<dbReference type="PROSITE" id="PS50102">
    <property type="entry name" value="RRM"/>
    <property type="match status" value="1"/>
</dbReference>
<feature type="coiled-coil region" evidence="3">
    <location>
        <begin position="302"/>
        <end position="329"/>
    </location>
</feature>
<dbReference type="GO" id="GO:0034456">
    <property type="term" value="C:UTP-C complex"/>
    <property type="evidence" value="ECO:0007669"/>
    <property type="project" value="TreeGrafter"/>
</dbReference>
<dbReference type="InterPro" id="IPR024326">
    <property type="entry name" value="RRP7_C"/>
</dbReference>
<keyword evidence="7" id="KW-1185">Reference proteome</keyword>
<dbReference type="InterPro" id="IPR035979">
    <property type="entry name" value="RBD_domain_sf"/>
</dbReference>
<feature type="region of interest" description="Disordered" evidence="4">
    <location>
        <begin position="1"/>
        <end position="30"/>
    </location>
</feature>
<dbReference type="GO" id="GO:0006364">
    <property type="term" value="P:rRNA processing"/>
    <property type="evidence" value="ECO:0007669"/>
    <property type="project" value="TreeGrafter"/>
</dbReference>
<evidence type="ECO:0000313" key="7">
    <source>
        <dbReference type="Proteomes" id="UP000318582"/>
    </source>
</evidence>
<evidence type="ECO:0000256" key="4">
    <source>
        <dbReference type="SAM" id="MobiDB-lite"/>
    </source>
</evidence>
<proteinExistence type="inferred from homology"/>
<name>A0A507E374_9FUNG</name>
<dbReference type="Pfam" id="PF12923">
    <property type="entry name" value="RRP7"/>
    <property type="match status" value="1"/>
</dbReference>
<evidence type="ECO:0000313" key="6">
    <source>
        <dbReference type="EMBL" id="TPX58242.1"/>
    </source>
</evidence>
<dbReference type="PANTHER" id="PTHR13191">
    <property type="entry name" value="RIBOSOMAL RNA PROCESSING PROTEIN 7-RELATED"/>
    <property type="match status" value="1"/>
</dbReference>
<dbReference type="InterPro" id="IPR000504">
    <property type="entry name" value="RRM_dom"/>
</dbReference>
<feature type="region of interest" description="Disordered" evidence="4">
    <location>
        <begin position="166"/>
        <end position="198"/>
    </location>
</feature>
<dbReference type="SUPFAM" id="SSF54928">
    <property type="entry name" value="RNA-binding domain, RBD"/>
    <property type="match status" value="1"/>
</dbReference>
<gene>
    <name evidence="6" type="ORF">PhCBS80983_g03283</name>
</gene>
<dbReference type="CDD" id="cd12951">
    <property type="entry name" value="RRP7_Rrp7A"/>
    <property type="match status" value="1"/>
</dbReference>
<dbReference type="InterPro" id="IPR040446">
    <property type="entry name" value="RRP7"/>
</dbReference>
<dbReference type="GO" id="GO:0003723">
    <property type="term" value="F:RNA binding"/>
    <property type="evidence" value="ECO:0007669"/>
    <property type="project" value="UniProtKB-UniRule"/>
</dbReference>
<feature type="domain" description="RRM" evidence="5">
    <location>
        <begin position="96"/>
        <end position="174"/>
    </location>
</feature>
<evidence type="ECO:0000259" key="5">
    <source>
        <dbReference type="PROSITE" id="PS50102"/>
    </source>
</evidence>
<dbReference type="STRING" id="109895.A0A507E374"/>
<dbReference type="Gene3D" id="6.10.250.1770">
    <property type="match status" value="1"/>
</dbReference>
<evidence type="ECO:0000256" key="2">
    <source>
        <dbReference type="PROSITE-ProRule" id="PRU00176"/>
    </source>
</evidence>
<reference evidence="6 7" key="1">
    <citation type="journal article" date="2019" name="Sci. Rep.">
        <title>Comparative genomics of chytrid fungi reveal insights into the obligate biotrophic and pathogenic lifestyle of Synchytrium endobioticum.</title>
        <authorList>
            <person name="van de Vossenberg B.T.L.H."/>
            <person name="Warris S."/>
            <person name="Nguyen H.D.T."/>
            <person name="van Gent-Pelzer M.P.E."/>
            <person name="Joly D.L."/>
            <person name="van de Geest H.C."/>
            <person name="Bonants P.J.M."/>
            <person name="Smith D.S."/>
            <person name="Levesque C.A."/>
            <person name="van der Lee T.A.J."/>
        </authorList>
    </citation>
    <scope>NUCLEOTIDE SEQUENCE [LARGE SCALE GENOMIC DNA]</scope>
    <source>
        <strain evidence="6 7">CBS 809.83</strain>
    </source>
</reference>
<evidence type="ECO:0000256" key="3">
    <source>
        <dbReference type="SAM" id="Coils"/>
    </source>
</evidence>
<comment type="similarity">
    <text evidence="1">Belongs to the RRP7 family.</text>
</comment>
<organism evidence="6 7">
    <name type="scientific">Powellomyces hirtus</name>
    <dbReference type="NCBI Taxonomy" id="109895"/>
    <lineage>
        <taxon>Eukaryota</taxon>
        <taxon>Fungi</taxon>
        <taxon>Fungi incertae sedis</taxon>
        <taxon>Chytridiomycota</taxon>
        <taxon>Chytridiomycota incertae sedis</taxon>
        <taxon>Chytridiomycetes</taxon>
        <taxon>Spizellomycetales</taxon>
        <taxon>Powellomycetaceae</taxon>
        <taxon>Powellomyces</taxon>
    </lineage>
</organism>
<keyword evidence="2" id="KW-0694">RNA-binding</keyword>
<feature type="compositionally biased region" description="Pro residues" evidence="4">
    <location>
        <begin position="20"/>
        <end position="30"/>
    </location>
</feature>
<dbReference type="GO" id="GO:0000028">
    <property type="term" value="P:ribosomal small subunit assembly"/>
    <property type="evidence" value="ECO:0007669"/>
    <property type="project" value="TreeGrafter"/>
</dbReference>
<keyword evidence="3" id="KW-0175">Coiled coil</keyword>
<dbReference type="AlphaFoldDB" id="A0A507E374"/>
<dbReference type="Proteomes" id="UP000318582">
    <property type="component" value="Unassembled WGS sequence"/>
</dbReference>
<dbReference type="GO" id="GO:0032545">
    <property type="term" value="C:CURI complex"/>
    <property type="evidence" value="ECO:0007669"/>
    <property type="project" value="TreeGrafter"/>
</dbReference>
<dbReference type="Gene3D" id="3.30.70.330">
    <property type="match status" value="1"/>
</dbReference>
<evidence type="ECO:0000256" key="1">
    <source>
        <dbReference type="ARBA" id="ARBA00006110"/>
    </source>
</evidence>
<protein>
    <recommendedName>
        <fullName evidence="5">RRM domain-containing protein</fullName>
    </recommendedName>
</protein>
<dbReference type="InterPro" id="IPR012677">
    <property type="entry name" value="Nucleotide-bd_a/b_plait_sf"/>
</dbReference>
<dbReference type="EMBL" id="QEAQ01000039">
    <property type="protein sequence ID" value="TPX58242.1"/>
    <property type="molecule type" value="Genomic_DNA"/>
</dbReference>